<dbReference type="AlphaFoldDB" id="A0A5C6EAP9"/>
<protein>
    <recommendedName>
        <fullName evidence="4 10">3-deoxy-D-manno-octulosonic acid transferase</fullName>
        <shortName evidence="10">Kdo transferase</shortName>
        <ecNumber evidence="3 10">2.4.99.12</ecNumber>
    </recommendedName>
    <alternativeName>
        <fullName evidence="6 10">Lipid IV(A) 3-deoxy-D-manno-octulosonic acid transferase</fullName>
    </alternativeName>
</protein>
<evidence type="ECO:0000313" key="13">
    <source>
        <dbReference type="Proteomes" id="UP000315471"/>
    </source>
</evidence>
<dbReference type="GO" id="GO:0009244">
    <property type="term" value="P:lipopolysaccharide core region biosynthetic process"/>
    <property type="evidence" value="ECO:0007669"/>
    <property type="project" value="UniProtKB-UniRule"/>
</dbReference>
<dbReference type="SUPFAM" id="SSF53756">
    <property type="entry name" value="UDP-Glycosyltransferase/glycogen phosphorylase"/>
    <property type="match status" value="1"/>
</dbReference>
<dbReference type="OrthoDB" id="9789797at2"/>
<keyword evidence="10" id="KW-0472">Membrane</keyword>
<name>A0A5C6EAP9_9BACT</name>
<evidence type="ECO:0000256" key="6">
    <source>
        <dbReference type="ARBA" id="ARBA00031445"/>
    </source>
</evidence>
<dbReference type="GO" id="GO:0043842">
    <property type="term" value="F:Kdo transferase activity"/>
    <property type="evidence" value="ECO:0007669"/>
    <property type="project" value="UniProtKB-EC"/>
</dbReference>
<feature type="site" description="Transition state stabilizer" evidence="9">
    <location>
        <position position="132"/>
    </location>
</feature>
<reference evidence="12 13" key="1">
    <citation type="submission" date="2019-02" db="EMBL/GenBank/DDBJ databases">
        <title>Deep-cultivation of Planctomycetes and their phenomic and genomic characterization uncovers novel biology.</title>
        <authorList>
            <person name="Wiegand S."/>
            <person name="Jogler M."/>
            <person name="Boedeker C."/>
            <person name="Pinto D."/>
            <person name="Vollmers J."/>
            <person name="Rivas-Marin E."/>
            <person name="Kohn T."/>
            <person name="Peeters S.H."/>
            <person name="Heuer A."/>
            <person name="Rast P."/>
            <person name="Oberbeckmann S."/>
            <person name="Bunk B."/>
            <person name="Jeske O."/>
            <person name="Meyerdierks A."/>
            <person name="Storesund J.E."/>
            <person name="Kallscheuer N."/>
            <person name="Luecker S."/>
            <person name="Lage O.M."/>
            <person name="Pohl T."/>
            <person name="Merkel B.J."/>
            <person name="Hornburger P."/>
            <person name="Mueller R.-W."/>
            <person name="Bruemmer F."/>
            <person name="Labrenz M."/>
            <person name="Spormann A.M."/>
            <person name="Op Den Camp H."/>
            <person name="Overmann J."/>
            <person name="Amann R."/>
            <person name="Jetten M.S.M."/>
            <person name="Mascher T."/>
            <person name="Medema M.H."/>
            <person name="Devos D.P."/>
            <person name="Kaster A.-K."/>
            <person name="Ovreas L."/>
            <person name="Rohde M."/>
            <person name="Galperin M.Y."/>
            <person name="Jogler C."/>
        </authorList>
    </citation>
    <scope>NUCLEOTIDE SEQUENCE [LARGE SCALE GENOMIC DNA]</scope>
    <source>
        <strain evidence="12 13">Q31b</strain>
    </source>
</reference>
<dbReference type="PANTHER" id="PTHR42755">
    <property type="entry name" value="3-DEOXY-MANNO-OCTULOSONATE CYTIDYLYLTRANSFERASE"/>
    <property type="match status" value="1"/>
</dbReference>
<keyword evidence="10" id="KW-1003">Cell membrane</keyword>
<dbReference type="Gene3D" id="3.40.50.2000">
    <property type="entry name" value="Glycogen Phosphorylase B"/>
    <property type="match status" value="1"/>
</dbReference>
<dbReference type="InterPro" id="IPR038107">
    <property type="entry name" value="Glycos_transf_N_sf"/>
</dbReference>
<feature type="transmembrane region" description="Helical" evidence="10">
    <location>
        <begin position="6"/>
        <end position="23"/>
    </location>
</feature>
<gene>
    <name evidence="12" type="primary">waaA</name>
    <name evidence="12" type="ORF">Q31b_07700</name>
</gene>
<evidence type="ECO:0000256" key="7">
    <source>
        <dbReference type="ARBA" id="ARBA00049183"/>
    </source>
</evidence>
<comment type="subcellular location">
    <subcellularLocation>
        <location evidence="10">Cell membrane</location>
    </subcellularLocation>
</comment>
<keyword evidence="10" id="KW-0448">Lipopolysaccharide biosynthesis</keyword>
<comment type="similarity">
    <text evidence="2">Belongs to the glycosyltransferase group 1 family. Glycosyltransferase 30 subfamily.</text>
</comment>
<keyword evidence="5 10" id="KW-0808">Transferase</keyword>
<sequence>MFANLIYLFALLLVSPLVAYRMIRYGRYRRGSREKLFGLSKNAALSLSNGKRCVWLHAVSVGEVNLAKGIVGRLRSRYPDDTIVISSSTDTGYDLAIQHFGADKVFFCPLDFSWAVSRTIQNLNPKLLLLAELELWPNLIRIAKNHDCPVMVFNARLSEKSASGYHRFGPFTRRTFARLSWVGCQNEHNAERFRRCGTVANRITITGSIKFDDAPTSRETMEVRSRKEWANIDPWHRIWVVGSTQPGEEKMALDVYQTLRHEHTELRLILVPRHPERFDAVAKLVESSGLNVRRRSAAKISHEKDWNTDTVILVDTIGELRHWWGVSQIATVGGSFADRGGQNMLEPAGYGSAVSFGPDTRNFKEIANQLVVNDAAVRVADQAELTQFVRRCLTNIPAAEELGMNAQRLIHSHQGASSKTIEAIAAELDQGGETKIEQTKKCA</sequence>
<keyword evidence="12" id="KW-0328">Glycosyltransferase</keyword>
<dbReference type="EC" id="2.4.99.12" evidence="3 10"/>
<evidence type="ECO:0000259" key="11">
    <source>
        <dbReference type="Pfam" id="PF04413"/>
    </source>
</evidence>
<dbReference type="FunFam" id="3.40.50.2000:FF:000032">
    <property type="entry name" value="3-deoxy-D-manno-octulosonic acid transferase"/>
    <property type="match status" value="1"/>
</dbReference>
<evidence type="ECO:0000256" key="3">
    <source>
        <dbReference type="ARBA" id="ARBA00012621"/>
    </source>
</evidence>
<organism evidence="12 13">
    <name type="scientific">Novipirellula aureliae</name>
    <dbReference type="NCBI Taxonomy" id="2527966"/>
    <lineage>
        <taxon>Bacteria</taxon>
        <taxon>Pseudomonadati</taxon>
        <taxon>Planctomycetota</taxon>
        <taxon>Planctomycetia</taxon>
        <taxon>Pirellulales</taxon>
        <taxon>Pirellulaceae</taxon>
        <taxon>Novipirellula</taxon>
    </lineage>
</organism>
<dbReference type="EMBL" id="SJPY01000001">
    <property type="protein sequence ID" value="TWU45595.1"/>
    <property type="molecule type" value="Genomic_DNA"/>
</dbReference>
<dbReference type="InterPro" id="IPR007507">
    <property type="entry name" value="Glycos_transf_N"/>
</dbReference>
<evidence type="ECO:0000256" key="1">
    <source>
        <dbReference type="ARBA" id="ARBA00004713"/>
    </source>
</evidence>
<accession>A0A5C6EAP9</accession>
<feature type="domain" description="3-deoxy-D-manno-octulosonic-acid transferase N-terminal" evidence="11">
    <location>
        <begin position="42"/>
        <end position="212"/>
    </location>
</feature>
<comment type="catalytic activity">
    <reaction evidence="7 10">
        <text>lipid IVA (E. coli) + CMP-3-deoxy-beta-D-manno-octulosonate = alpha-Kdo-(2-&gt;6)-lipid IVA (E. coli) + CMP + H(+)</text>
        <dbReference type="Rhea" id="RHEA:28066"/>
        <dbReference type="ChEBI" id="CHEBI:15378"/>
        <dbReference type="ChEBI" id="CHEBI:58603"/>
        <dbReference type="ChEBI" id="CHEBI:60364"/>
        <dbReference type="ChEBI" id="CHEBI:60377"/>
        <dbReference type="ChEBI" id="CHEBI:85987"/>
        <dbReference type="EC" id="2.4.99.12"/>
    </reaction>
</comment>
<dbReference type="Pfam" id="PF04413">
    <property type="entry name" value="Glycos_transf_N"/>
    <property type="match status" value="1"/>
</dbReference>
<proteinExistence type="inferred from homology"/>
<comment type="caution">
    <text evidence="12">The sequence shown here is derived from an EMBL/GenBank/DDBJ whole genome shotgun (WGS) entry which is preliminary data.</text>
</comment>
<evidence type="ECO:0000256" key="4">
    <source>
        <dbReference type="ARBA" id="ARBA00019077"/>
    </source>
</evidence>
<dbReference type="GO" id="GO:0009245">
    <property type="term" value="P:lipid A biosynthetic process"/>
    <property type="evidence" value="ECO:0007669"/>
    <property type="project" value="TreeGrafter"/>
</dbReference>
<keyword evidence="13" id="KW-1185">Reference proteome</keyword>
<dbReference type="GO" id="GO:0005886">
    <property type="term" value="C:plasma membrane"/>
    <property type="evidence" value="ECO:0007669"/>
    <property type="project" value="UniProtKB-SubCell"/>
</dbReference>
<dbReference type="PANTHER" id="PTHR42755:SF1">
    <property type="entry name" value="3-DEOXY-D-MANNO-OCTULOSONIC ACID TRANSFERASE, MITOCHONDRIAL-RELATED"/>
    <property type="match status" value="1"/>
</dbReference>
<dbReference type="Gene3D" id="3.40.50.11720">
    <property type="entry name" value="3-Deoxy-D-manno-octulosonic-acid transferase, N-terminal domain"/>
    <property type="match status" value="1"/>
</dbReference>
<keyword evidence="10" id="KW-1133">Transmembrane helix</keyword>
<evidence type="ECO:0000256" key="2">
    <source>
        <dbReference type="ARBA" id="ARBA00006380"/>
    </source>
</evidence>
<evidence type="ECO:0000256" key="9">
    <source>
        <dbReference type="PIRSR" id="PIRSR639901-2"/>
    </source>
</evidence>
<comment type="function">
    <text evidence="10">Involved in lipopolysaccharide (LPS) biosynthesis. Catalyzes the transfer of 3-deoxy-D-manno-octulosonate (Kdo) residue(s) from CMP-Kdo to lipid IV(A), the tetraacyldisaccharide-1,4'-bisphosphate precursor of lipid A.</text>
</comment>
<evidence type="ECO:0000256" key="10">
    <source>
        <dbReference type="RuleBase" id="RU365103"/>
    </source>
</evidence>
<evidence type="ECO:0000256" key="8">
    <source>
        <dbReference type="PIRSR" id="PIRSR639901-1"/>
    </source>
</evidence>
<dbReference type="Proteomes" id="UP000315471">
    <property type="component" value="Unassembled WGS sequence"/>
</dbReference>
<evidence type="ECO:0000256" key="5">
    <source>
        <dbReference type="ARBA" id="ARBA00022679"/>
    </source>
</evidence>
<dbReference type="UniPathway" id="UPA00958"/>
<evidence type="ECO:0000313" key="12">
    <source>
        <dbReference type="EMBL" id="TWU45595.1"/>
    </source>
</evidence>
<feature type="site" description="Transition state stabilizer" evidence="9">
    <location>
        <position position="210"/>
    </location>
</feature>
<feature type="active site" description="Proton acceptor" evidence="8">
    <location>
        <position position="63"/>
    </location>
</feature>
<dbReference type="InterPro" id="IPR039901">
    <property type="entry name" value="Kdotransferase"/>
</dbReference>
<keyword evidence="10" id="KW-0812">Transmembrane</keyword>
<comment type="pathway">
    <text evidence="1 10">Bacterial outer membrane biogenesis; LPS core biosynthesis.</text>
</comment>
<dbReference type="RefSeq" id="WP_146598265.1">
    <property type="nucleotide sequence ID" value="NZ_SJPY01000001.1"/>
</dbReference>